<keyword evidence="3" id="KW-0378">Hydrolase</keyword>
<name>A0A413XDQ1_BACUN</name>
<dbReference type="PANTHER" id="PTHR33418:SF1">
    <property type="entry name" value="HELICASE-ASSOCIATED DOMAIN-CONTAINING PROTEIN"/>
    <property type="match status" value="1"/>
</dbReference>
<dbReference type="InterPro" id="IPR001650">
    <property type="entry name" value="Helicase_C-like"/>
</dbReference>
<reference evidence="3 4" key="1">
    <citation type="submission" date="2018-08" db="EMBL/GenBank/DDBJ databases">
        <title>A genome reference for cultivated species of the human gut microbiota.</title>
        <authorList>
            <person name="Zou Y."/>
            <person name="Xue W."/>
            <person name="Luo G."/>
        </authorList>
    </citation>
    <scope>NUCLEOTIDE SEQUENCE [LARGE SCALE GENOMIC DNA]</scope>
    <source>
        <strain evidence="3 4">AM39-1</strain>
    </source>
</reference>
<sequence length="757" mass="87983">MVSSLSVYYRKLAYHVIESDGFLWVGFKPGMVHFIAKEVWNIRPLTRTDVERYYEEFTVLTQGKGSLYFRIVAHGGFLKEALAYELHGLTVSDDNYLRSLNSGRHVELYPHNEKAYRAIIKGFEQHRIGTVVQATGTGKSYLLARYISDHATERICVFAPNVTILEEIKKAVGFTSPYICYRTFQSLIYYRKNDKQLKADHILIDEFHHFGAEIWGAALQEVIESNPQAYILGTSATPIRPEGMIDTVDLYFEGNLFYELTLPQAWYYRILPVPILVQSAYGLDGELNRLQKRLDRSGCSIRRKEQVQKKLDVARVDFKGALGAPEVIRKFLPKDVCKLLVFCRDLTDLKQMVPEVCGWLTQAGRVIIPFEIHHTQSERTNNQILKAFQKESGKLHVLFSVNMLIEGLHVEGIDAVLFLRRTESYIVTLQQLGRCLDAGSGKQPVVLDFVNNLSGKSVYDMMALHMERLACQPSPKGFEGVTSFLTTGFLSDIRLRIEEILTELEPWQIMYERLIEFRKKENDWPSVTEGKLGLWCNTQRMAYKRGRLSEERYKLLESVGFEWNLLDSNWMKEFQSLKVFFATQGRWPKREDGALATWCYTQRERRKKGRLSKERIRVLDEIGFVWSQDLNGEWMKNYEALKIFLDKQQRFPKSAEGYLGEWCSTQRKMRKQGKLSPNRQTLLDRIGFVWSVEQVWRSYLEQLHQFHVQNGRWPGCREGALGRWCTVQRRNYRRGSLSDQKIAQLEQIGFIPLKGDK</sequence>
<feature type="domain" description="Helicase C-terminal" evidence="2">
    <location>
        <begin position="331"/>
        <end position="501"/>
    </location>
</feature>
<dbReference type="SUPFAM" id="SSF52540">
    <property type="entry name" value="P-loop containing nucleoside triphosphate hydrolases"/>
    <property type="match status" value="1"/>
</dbReference>
<dbReference type="GO" id="GO:0005524">
    <property type="term" value="F:ATP binding"/>
    <property type="evidence" value="ECO:0007669"/>
    <property type="project" value="InterPro"/>
</dbReference>
<dbReference type="RefSeq" id="WP_009276738.1">
    <property type="nucleotide sequence ID" value="NZ_JABFCK010000009.1"/>
</dbReference>
<dbReference type="PROSITE" id="PS51194">
    <property type="entry name" value="HELICASE_CTER"/>
    <property type="match status" value="1"/>
</dbReference>
<dbReference type="InterPro" id="IPR014001">
    <property type="entry name" value="Helicase_ATP-bd"/>
</dbReference>
<evidence type="ECO:0000259" key="2">
    <source>
        <dbReference type="PROSITE" id="PS51194"/>
    </source>
</evidence>
<dbReference type="InterPro" id="IPR027417">
    <property type="entry name" value="P-loop_NTPase"/>
</dbReference>
<dbReference type="Gene3D" id="3.40.50.300">
    <property type="entry name" value="P-loop containing nucleotide triphosphate hydrolases"/>
    <property type="match status" value="2"/>
</dbReference>
<keyword evidence="3" id="KW-0347">Helicase</keyword>
<dbReference type="Proteomes" id="UP000286114">
    <property type="component" value="Unassembled WGS sequence"/>
</dbReference>
<dbReference type="Pfam" id="PF03457">
    <property type="entry name" value="HA"/>
    <property type="match status" value="4"/>
</dbReference>
<feature type="domain" description="Helicase ATP-binding" evidence="1">
    <location>
        <begin position="120"/>
        <end position="256"/>
    </location>
</feature>
<dbReference type="GO" id="GO:0016787">
    <property type="term" value="F:hydrolase activity"/>
    <property type="evidence" value="ECO:0007669"/>
    <property type="project" value="InterPro"/>
</dbReference>
<keyword evidence="3" id="KW-0067">ATP-binding</keyword>
<evidence type="ECO:0000313" key="4">
    <source>
        <dbReference type="Proteomes" id="UP000286114"/>
    </source>
</evidence>
<dbReference type="InterPro" id="IPR005114">
    <property type="entry name" value="Helicase_assoc"/>
</dbReference>
<dbReference type="InterPro" id="IPR006935">
    <property type="entry name" value="Helicase/UvrB_N"/>
</dbReference>
<dbReference type="AlphaFoldDB" id="A0A413XDQ1"/>
<evidence type="ECO:0000259" key="1">
    <source>
        <dbReference type="PROSITE" id="PS51192"/>
    </source>
</evidence>
<dbReference type="Gene3D" id="6.10.140.530">
    <property type="match status" value="4"/>
</dbReference>
<dbReference type="Pfam" id="PF04851">
    <property type="entry name" value="ResIII"/>
    <property type="match status" value="2"/>
</dbReference>
<evidence type="ECO:0000313" key="3">
    <source>
        <dbReference type="EMBL" id="RHB75530.1"/>
    </source>
</evidence>
<dbReference type="SMART" id="SM00487">
    <property type="entry name" value="DEXDc"/>
    <property type="match status" value="1"/>
</dbReference>
<organism evidence="3 4">
    <name type="scientific">Bacteroides uniformis</name>
    <dbReference type="NCBI Taxonomy" id="820"/>
    <lineage>
        <taxon>Bacteria</taxon>
        <taxon>Pseudomonadati</taxon>
        <taxon>Bacteroidota</taxon>
        <taxon>Bacteroidia</taxon>
        <taxon>Bacteroidales</taxon>
        <taxon>Bacteroidaceae</taxon>
        <taxon>Bacteroides</taxon>
    </lineage>
</organism>
<accession>A0A413XDQ1</accession>
<comment type="caution">
    <text evidence="3">The sequence shown here is derived from an EMBL/GenBank/DDBJ whole genome shotgun (WGS) entry which is preliminary data.</text>
</comment>
<dbReference type="GO" id="GO:0003677">
    <property type="term" value="F:DNA binding"/>
    <property type="evidence" value="ECO:0007669"/>
    <property type="project" value="InterPro"/>
</dbReference>
<proteinExistence type="predicted"/>
<dbReference type="EMBL" id="QSHA01000003">
    <property type="protein sequence ID" value="RHB75530.1"/>
    <property type="molecule type" value="Genomic_DNA"/>
</dbReference>
<dbReference type="PANTHER" id="PTHR33418">
    <property type="entry name" value="HELICASE-ASSOCIATED"/>
    <property type="match status" value="1"/>
</dbReference>
<protein>
    <submittedName>
        <fullName evidence="3">Helicase</fullName>
    </submittedName>
</protein>
<keyword evidence="3" id="KW-0547">Nucleotide-binding</keyword>
<dbReference type="PROSITE" id="PS51192">
    <property type="entry name" value="HELICASE_ATP_BIND_1"/>
    <property type="match status" value="1"/>
</dbReference>
<gene>
    <name evidence="3" type="ORF">DW873_05115</name>
</gene>
<dbReference type="Pfam" id="PF00271">
    <property type="entry name" value="Helicase_C"/>
    <property type="match status" value="1"/>
</dbReference>
<dbReference type="GO" id="GO:0004386">
    <property type="term" value="F:helicase activity"/>
    <property type="evidence" value="ECO:0007669"/>
    <property type="project" value="UniProtKB-KW"/>
</dbReference>